<reference evidence="2" key="1">
    <citation type="journal article" date="2019" name="Int. J. Syst. Evol. Microbiol.">
        <title>The Global Catalogue of Microorganisms (GCM) 10K type strain sequencing project: providing services to taxonomists for standard genome sequencing and annotation.</title>
        <authorList>
            <consortium name="The Broad Institute Genomics Platform"/>
            <consortium name="The Broad Institute Genome Sequencing Center for Infectious Disease"/>
            <person name="Wu L."/>
            <person name="Ma J."/>
        </authorList>
    </citation>
    <scope>NUCLEOTIDE SEQUENCE [LARGE SCALE GENOMIC DNA]</scope>
    <source>
        <strain evidence="2">KCTC 52039</strain>
    </source>
</reference>
<dbReference type="RefSeq" id="WP_380073011.1">
    <property type="nucleotide sequence ID" value="NZ_JBHRTO010000001.1"/>
</dbReference>
<protein>
    <recommendedName>
        <fullName evidence="3">B12-binding domain-containing protein</fullName>
    </recommendedName>
</protein>
<dbReference type="EMBL" id="JBHRTO010000001">
    <property type="protein sequence ID" value="MFC3181404.1"/>
    <property type="molecule type" value="Genomic_DNA"/>
</dbReference>
<dbReference type="InterPro" id="IPR036724">
    <property type="entry name" value="Cobalamin-bd_sf"/>
</dbReference>
<dbReference type="SUPFAM" id="SSF52242">
    <property type="entry name" value="Cobalamin (vitamin B12)-binding domain"/>
    <property type="match status" value="1"/>
</dbReference>
<dbReference type="Proteomes" id="UP001595547">
    <property type="component" value="Unassembled WGS sequence"/>
</dbReference>
<evidence type="ECO:0000313" key="1">
    <source>
        <dbReference type="EMBL" id="MFC3181404.1"/>
    </source>
</evidence>
<proteinExistence type="predicted"/>
<sequence length="263" mass="28162">MAEFQPLNQVRTLAADNSGVSYFASQVVSLLADRNVKTAAEPREQLIAGLIAASLSGTKAAFSGLLTEVKRSRISLAALSDIYIPIAARRMGQSWLDDELSWVDVTVGVGRMQSLLREIGTAWVADQAGDAGQGTVMMIVPDREQHTLGPMVATGQLRRYGVSVCLRIAPSFEELRSLLATRHFDGVMISVATKEKLESVTKTVHFLKTIMSSPIPTVVGGAVMSRVEDPATCTGADFSSNDIGAALEVMGLKFDAFCALKRA</sequence>
<comment type="caution">
    <text evidence="1">The sequence shown here is derived from an EMBL/GenBank/DDBJ whole genome shotgun (WGS) entry which is preliminary data.</text>
</comment>
<keyword evidence="2" id="KW-1185">Reference proteome</keyword>
<organism evidence="1 2">
    <name type="scientific">Cypionkella sinensis</name>
    <dbReference type="NCBI Taxonomy" id="1756043"/>
    <lineage>
        <taxon>Bacteria</taxon>
        <taxon>Pseudomonadati</taxon>
        <taxon>Pseudomonadota</taxon>
        <taxon>Alphaproteobacteria</taxon>
        <taxon>Rhodobacterales</taxon>
        <taxon>Paracoccaceae</taxon>
        <taxon>Cypionkella</taxon>
    </lineage>
</organism>
<name>A0ABV7J3A6_9RHOB</name>
<dbReference type="Gene3D" id="3.40.50.280">
    <property type="entry name" value="Cobalamin-binding domain"/>
    <property type="match status" value="1"/>
</dbReference>
<accession>A0ABV7J3A6</accession>
<evidence type="ECO:0008006" key="3">
    <source>
        <dbReference type="Google" id="ProtNLM"/>
    </source>
</evidence>
<gene>
    <name evidence="1" type="ORF">ACFOGH_10430</name>
</gene>
<evidence type="ECO:0000313" key="2">
    <source>
        <dbReference type="Proteomes" id="UP001595547"/>
    </source>
</evidence>